<dbReference type="AlphaFoldDB" id="N6UY13"/>
<geneLocation type="plasmid" evidence="1">
    <name>pPRF81a</name>
</geneLocation>
<reference evidence="1 2" key="1">
    <citation type="journal article" date="2012" name="BMC Genomics">
        <title>Genomic basis of broad host range and environmental adaptability of Rhizobium tropici CIAT 899 and Rhizobium sp. PRF 81 which are used in inoculants for common bean (Phaseolus vulgaris L.).</title>
        <authorList>
            <person name="Ormeno-Orrillo E."/>
            <person name="Menna P."/>
            <person name="Almeida L.G."/>
            <person name="Ollero F.J."/>
            <person name="Nicolas M.F."/>
            <person name="Pains Rodrigues E."/>
            <person name="Shigueyoshi Nakatani A."/>
            <person name="Silva Batista J.S."/>
            <person name="Oliveira Chueire L.M."/>
            <person name="Souza R.C."/>
            <person name="Ribeiro Vasconcelos A.T."/>
            <person name="Megias M."/>
            <person name="Hungria M."/>
            <person name="Martinez-Romero E."/>
        </authorList>
    </citation>
    <scope>NUCLEOTIDE SEQUENCE [LARGE SCALE GENOMIC DNA]</scope>
    <source>
        <strain evidence="1 2">PRF 81</strain>
        <plasmid evidence="1">pPRF81a</plasmid>
    </source>
</reference>
<dbReference type="EMBL" id="AQHN01000095">
    <property type="protein sequence ID" value="ENN83772.1"/>
    <property type="molecule type" value="Genomic_DNA"/>
</dbReference>
<proteinExistence type="predicted"/>
<name>N6UY13_9HYPH</name>
<organism evidence="1 2">
    <name type="scientific">Rhizobium freirei PRF 81</name>
    <dbReference type="NCBI Taxonomy" id="363754"/>
    <lineage>
        <taxon>Bacteria</taxon>
        <taxon>Pseudomonadati</taxon>
        <taxon>Pseudomonadota</taxon>
        <taxon>Alphaproteobacteria</taxon>
        <taxon>Hyphomicrobiales</taxon>
        <taxon>Rhizobiaceae</taxon>
        <taxon>Rhizobium/Agrobacterium group</taxon>
        <taxon>Rhizobium</taxon>
    </lineage>
</organism>
<evidence type="ECO:0000313" key="1">
    <source>
        <dbReference type="EMBL" id="ENN83772.1"/>
    </source>
</evidence>
<gene>
    <name evidence="1" type="ORF">RHSP_40879</name>
</gene>
<protein>
    <submittedName>
        <fullName evidence="1">Uncharacterized protein</fullName>
    </submittedName>
</protein>
<dbReference type="Proteomes" id="UP000012429">
    <property type="component" value="Unassembled WGS sequence"/>
</dbReference>
<comment type="caution">
    <text evidence="1">The sequence shown here is derived from an EMBL/GenBank/DDBJ whole genome shotgun (WGS) entry which is preliminary data.</text>
</comment>
<evidence type="ECO:0000313" key="2">
    <source>
        <dbReference type="Proteomes" id="UP000012429"/>
    </source>
</evidence>
<accession>N6UY13</accession>
<sequence>MLGLLLSIASLTLGLFNAYIAWQNRKLALKQDARKVPALTCYLSHGFQKTDESGRAFSLLVQVRNPSDSNNAIASAELIVRYLTKERVLMTLKLPAHRDGAGSFVRGQGDVLSLPVKVPAHEVVSGWLHFKAPVDLLSGMAIDGYELEITDTHEAKTTIAPNLMQEYRDEVGSA</sequence>
<keyword evidence="1" id="KW-0614">Plasmid</keyword>
<keyword evidence="2" id="KW-1185">Reference proteome</keyword>